<protein>
    <submittedName>
        <fullName evidence="12">Type II secretion system protein F</fullName>
    </submittedName>
</protein>
<dbReference type="GO" id="GO:0005886">
    <property type="term" value="C:plasma membrane"/>
    <property type="evidence" value="ECO:0007669"/>
    <property type="project" value="UniProtKB-SubCell"/>
</dbReference>
<keyword evidence="3 9" id="KW-0813">Transport</keyword>
<evidence type="ECO:0000259" key="11">
    <source>
        <dbReference type="Pfam" id="PF00482"/>
    </source>
</evidence>
<dbReference type="InterPro" id="IPR003004">
    <property type="entry name" value="GspF/PilC"/>
</dbReference>
<dbReference type="GO" id="GO:0009306">
    <property type="term" value="P:protein secretion"/>
    <property type="evidence" value="ECO:0007669"/>
    <property type="project" value="InterPro"/>
</dbReference>
<comment type="subcellular location">
    <subcellularLocation>
        <location evidence="1">Cell inner membrane</location>
        <topology evidence="1">Multi-pass membrane protein</topology>
    </subcellularLocation>
    <subcellularLocation>
        <location evidence="9">Cell membrane</location>
        <topology evidence="9">Multi-pass membrane protein</topology>
    </subcellularLocation>
</comment>
<dbReference type="Proteomes" id="UP000030147">
    <property type="component" value="Unassembled WGS sequence"/>
</dbReference>
<dbReference type="EMBL" id="AVBF01000007">
    <property type="protein sequence ID" value="KGP73880.1"/>
    <property type="molecule type" value="Genomic_DNA"/>
</dbReference>
<keyword evidence="6 9" id="KW-0812">Transmembrane</keyword>
<proteinExistence type="inferred from homology"/>
<dbReference type="InterPro" id="IPR001992">
    <property type="entry name" value="T2SS_GspF/T4SS_PilC_CS"/>
</dbReference>
<feature type="transmembrane region" description="Helical" evidence="10">
    <location>
        <begin position="166"/>
        <end position="189"/>
    </location>
</feature>
<dbReference type="InterPro" id="IPR018076">
    <property type="entry name" value="T2SS_GspF_dom"/>
</dbReference>
<dbReference type="eggNOG" id="COG1459">
    <property type="taxonomic scope" value="Bacteria"/>
</dbReference>
<name>A0A0A2TXA9_9BACI</name>
<evidence type="ECO:0000313" key="12">
    <source>
        <dbReference type="EMBL" id="KGP73880.1"/>
    </source>
</evidence>
<evidence type="ECO:0000256" key="10">
    <source>
        <dbReference type="SAM" id="Phobius"/>
    </source>
</evidence>
<feature type="domain" description="Type II secretion system protein GspF" evidence="11">
    <location>
        <begin position="271"/>
        <end position="392"/>
    </location>
</feature>
<dbReference type="PRINTS" id="PR00812">
    <property type="entry name" value="BCTERIALGSPF"/>
</dbReference>
<evidence type="ECO:0000256" key="2">
    <source>
        <dbReference type="ARBA" id="ARBA00005745"/>
    </source>
</evidence>
<evidence type="ECO:0000256" key="5">
    <source>
        <dbReference type="ARBA" id="ARBA00022519"/>
    </source>
</evidence>
<evidence type="ECO:0000256" key="9">
    <source>
        <dbReference type="RuleBase" id="RU003923"/>
    </source>
</evidence>
<dbReference type="Gene3D" id="1.20.81.30">
    <property type="entry name" value="Type II secretion system (T2SS), domain F"/>
    <property type="match status" value="2"/>
</dbReference>
<dbReference type="OrthoDB" id="9805682at2"/>
<evidence type="ECO:0000313" key="13">
    <source>
        <dbReference type="Proteomes" id="UP000030147"/>
    </source>
</evidence>
<dbReference type="PROSITE" id="PS00874">
    <property type="entry name" value="T2SP_F"/>
    <property type="match status" value="1"/>
</dbReference>
<dbReference type="InterPro" id="IPR042094">
    <property type="entry name" value="T2SS_GspF_sf"/>
</dbReference>
<dbReference type="AlphaFoldDB" id="A0A0A2TXA9"/>
<dbReference type="FunFam" id="1.20.81.30:FF:000001">
    <property type="entry name" value="Type II secretion system protein F"/>
    <property type="match status" value="2"/>
</dbReference>
<dbReference type="Pfam" id="PF00482">
    <property type="entry name" value="T2SSF"/>
    <property type="match status" value="2"/>
</dbReference>
<comment type="similarity">
    <text evidence="2 9">Belongs to the GSP F family.</text>
</comment>
<feature type="transmembrane region" description="Helical" evidence="10">
    <location>
        <begin position="220"/>
        <end position="238"/>
    </location>
</feature>
<dbReference type="PANTHER" id="PTHR30012">
    <property type="entry name" value="GENERAL SECRETION PATHWAY PROTEIN"/>
    <property type="match status" value="1"/>
</dbReference>
<dbReference type="STRING" id="1385514.N782_21230"/>
<organism evidence="12 13">
    <name type="scientific">Pontibacillus yanchengensis Y32</name>
    <dbReference type="NCBI Taxonomy" id="1385514"/>
    <lineage>
        <taxon>Bacteria</taxon>
        <taxon>Bacillati</taxon>
        <taxon>Bacillota</taxon>
        <taxon>Bacilli</taxon>
        <taxon>Bacillales</taxon>
        <taxon>Bacillaceae</taxon>
        <taxon>Pontibacillus</taxon>
    </lineage>
</organism>
<comment type="caution">
    <text evidence="12">The sequence shown here is derived from an EMBL/GenBank/DDBJ whole genome shotgun (WGS) entry which is preliminary data.</text>
</comment>
<keyword evidence="7 10" id="KW-1133">Transmembrane helix</keyword>
<evidence type="ECO:0000256" key="8">
    <source>
        <dbReference type="ARBA" id="ARBA00023136"/>
    </source>
</evidence>
<evidence type="ECO:0000256" key="7">
    <source>
        <dbReference type="ARBA" id="ARBA00022989"/>
    </source>
</evidence>
<keyword evidence="4" id="KW-1003">Cell membrane</keyword>
<dbReference type="RefSeq" id="WP_036816594.1">
    <property type="nucleotide sequence ID" value="NZ_AVBF01000007.1"/>
</dbReference>
<keyword evidence="5" id="KW-0997">Cell inner membrane</keyword>
<feature type="transmembrane region" description="Helical" evidence="10">
    <location>
        <begin position="375"/>
        <end position="397"/>
    </location>
</feature>
<feature type="domain" description="Type II secretion system protein GspF" evidence="11">
    <location>
        <begin position="67"/>
        <end position="190"/>
    </location>
</feature>
<accession>A0A0A2TXA9</accession>
<sequence>MAYYRYKARNKKGLHKEGKLKAESKRDAIEQLKVDGLSVISIKELNSILYKEIQIGNAVKSKDFVIYLRQFSTLIESGVSIVQSTSILAQQSTNKALKSALNDIFKRLESGQPFSDSAEQHSKIFPPLFINMVRAGEAGGNIDEVLDQMAEYYEKQNETRQKVISALTYPCIVLFIAVGIIIFLLSSVVPQFKQMFESMGGELPVITKFIFTLGQLTQSVWWLLILIPLILILTLNYIKQVDTIAYRMDFLKLKIPIFGSLIQKAALVRMTRTLSSLFHSSVPILDSVRITERVVENKIIEKVLIQSRSELEKGESMAKPFESHWIFPPLVTQMIALGEQTGSLDKMLKKIADFYEQELDHTTDRLKTLLEPVMITFLAVIVGTIVASIAIPMFSIFEQIQ</sequence>
<keyword evidence="8 10" id="KW-0472">Membrane</keyword>
<evidence type="ECO:0000256" key="1">
    <source>
        <dbReference type="ARBA" id="ARBA00004429"/>
    </source>
</evidence>
<reference evidence="12 13" key="1">
    <citation type="journal article" date="2015" name="Stand. Genomic Sci.">
        <title>High quality draft genome sequence of the moderately halophilic bacterium Pontibacillus yanchengensis Y32(T) and comparison among Pontibacillus genomes.</title>
        <authorList>
            <person name="Huang J."/>
            <person name="Qiao Z.X."/>
            <person name="Tang J.W."/>
            <person name="Wang G."/>
        </authorList>
    </citation>
    <scope>NUCLEOTIDE SEQUENCE [LARGE SCALE GENOMIC DNA]</scope>
    <source>
        <strain evidence="12 13">Y32</strain>
    </source>
</reference>
<evidence type="ECO:0000256" key="4">
    <source>
        <dbReference type="ARBA" id="ARBA00022475"/>
    </source>
</evidence>
<evidence type="ECO:0000256" key="6">
    <source>
        <dbReference type="ARBA" id="ARBA00022692"/>
    </source>
</evidence>
<keyword evidence="13" id="KW-1185">Reference proteome</keyword>
<dbReference type="PANTHER" id="PTHR30012:SF0">
    <property type="entry name" value="TYPE II SECRETION SYSTEM PROTEIN F-RELATED"/>
    <property type="match status" value="1"/>
</dbReference>
<gene>
    <name evidence="12" type="ORF">N782_21230</name>
</gene>
<evidence type="ECO:0000256" key="3">
    <source>
        <dbReference type="ARBA" id="ARBA00022448"/>
    </source>
</evidence>